<dbReference type="Pfam" id="PF00571">
    <property type="entry name" value="CBS"/>
    <property type="match status" value="2"/>
</dbReference>
<gene>
    <name evidence="3" type="ORF">A4V15_21110</name>
</gene>
<protein>
    <recommendedName>
        <fullName evidence="2">CBS domain-containing protein</fullName>
    </recommendedName>
</protein>
<dbReference type="AlphaFoldDB" id="A0A178LEA0"/>
<evidence type="ECO:0000259" key="2">
    <source>
        <dbReference type="PROSITE" id="PS51371"/>
    </source>
</evidence>
<accession>A0A178LEA0</accession>
<comment type="caution">
    <text evidence="3">The sequence shown here is derived from an EMBL/GenBank/DDBJ whole genome shotgun (WGS) entry which is preliminary data.</text>
</comment>
<dbReference type="InterPro" id="IPR046342">
    <property type="entry name" value="CBS_dom_sf"/>
</dbReference>
<evidence type="ECO:0000256" key="1">
    <source>
        <dbReference type="SAM" id="Phobius"/>
    </source>
</evidence>
<sequence>MSQEPLTPSPSPSLSARLAQGLRAFWPAPLPIDGRERLRASLGAGLGILLAALLAAWWLEGQPVHQHGALALALVAPLGASAVLVFALPSSPLAQPWSVVGGNTLAALIGIACARWIPEANLAAAVAVALAIAAMFTLRCLHPPGGASALLMVLIGAQDFSYAWSPVALDSLLLVSAGLLYNNLTRRPWPHVPRPAEPSSETRLQRADLDAVLARYNQVLDISRDDLAELLEQVEARAYQRKMGELRCADVMSQQPVTARAEMPLQEAWALMRARRIKALPVVDRQGYLLGIVTVADFMRQIDLDVHEGLGWRLRSLVRPKARQDEHSVGRIMTRTVRVASADRLLIDLVPVFSENGHRHIPIIDGSRRLVGIITQSDLIRALYQAVRV</sequence>
<evidence type="ECO:0000313" key="4">
    <source>
        <dbReference type="Proteomes" id="UP000078356"/>
    </source>
</evidence>
<feature type="transmembrane region" description="Helical" evidence="1">
    <location>
        <begin position="121"/>
        <end position="142"/>
    </location>
</feature>
<feature type="transmembrane region" description="Helical" evidence="1">
    <location>
        <begin position="40"/>
        <end position="59"/>
    </location>
</feature>
<reference evidence="3 4" key="1">
    <citation type="submission" date="2016-04" db="EMBL/GenBank/DDBJ databases">
        <title>Draft Genome Sequences of Staphylococcus capitis Strain H36, S. capitis Strain H65, S. cohnii Strain H62, S. hominis Strain H69, Mycobacterium iranicum Strain H39, Plantibacter sp. Strain H53, Pseudomonas oryzihabitans Strain H72, and Microbacterium sp. Strain H83, isolated from residential settings.</title>
        <authorList>
            <person name="Lymperopoulou D."/>
            <person name="Adams R.I."/>
            <person name="Lindow S."/>
            <person name="Coil D.A."/>
            <person name="Jospin G."/>
            <person name="Eisen J.A."/>
        </authorList>
    </citation>
    <scope>NUCLEOTIDE SEQUENCE [LARGE SCALE GENOMIC DNA]</scope>
    <source>
        <strain evidence="3 4">H72</strain>
    </source>
</reference>
<dbReference type="PANTHER" id="PTHR33741">
    <property type="entry name" value="TRANSMEMBRANE PROTEIN DDB_G0269096-RELATED"/>
    <property type="match status" value="1"/>
</dbReference>
<dbReference type="SUPFAM" id="SSF54631">
    <property type="entry name" value="CBS-domain pair"/>
    <property type="match status" value="1"/>
</dbReference>
<dbReference type="PROSITE" id="PS51371">
    <property type="entry name" value="CBS"/>
    <property type="match status" value="2"/>
</dbReference>
<dbReference type="RefSeq" id="WP_064308456.1">
    <property type="nucleotide sequence ID" value="NZ_LWCR01000025.1"/>
</dbReference>
<feature type="domain" description="CBS" evidence="2">
    <location>
        <begin position="252"/>
        <end position="309"/>
    </location>
</feature>
<keyword evidence="1" id="KW-1133">Transmembrane helix</keyword>
<dbReference type="SMART" id="SM00116">
    <property type="entry name" value="CBS"/>
    <property type="match status" value="2"/>
</dbReference>
<dbReference type="OrthoDB" id="9811720at2"/>
<dbReference type="InterPro" id="IPR007065">
    <property type="entry name" value="HPP"/>
</dbReference>
<dbReference type="CDD" id="cd04600">
    <property type="entry name" value="CBS_pair_HPP_assoc"/>
    <property type="match status" value="1"/>
</dbReference>
<name>A0A178LEA0_9PSED</name>
<dbReference type="InterPro" id="IPR000644">
    <property type="entry name" value="CBS_dom"/>
</dbReference>
<dbReference type="Pfam" id="PF04982">
    <property type="entry name" value="TM_HPP"/>
    <property type="match status" value="1"/>
</dbReference>
<feature type="domain" description="CBS" evidence="2">
    <location>
        <begin position="333"/>
        <end position="389"/>
    </location>
</feature>
<keyword evidence="1" id="KW-0812">Transmembrane</keyword>
<organism evidence="3 4">
    <name type="scientific">Pseudomonas oryzihabitans</name>
    <dbReference type="NCBI Taxonomy" id="47885"/>
    <lineage>
        <taxon>Bacteria</taxon>
        <taxon>Pseudomonadati</taxon>
        <taxon>Pseudomonadota</taxon>
        <taxon>Gammaproteobacteria</taxon>
        <taxon>Pseudomonadales</taxon>
        <taxon>Pseudomonadaceae</taxon>
        <taxon>Pseudomonas</taxon>
    </lineage>
</organism>
<evidence type="ECO:0000313" key="3">
    <source>
        <dbReference type="EMBL" id="OAN28044.1"/>
    </source>
</evidence>
<dbReference type="InterPro" id="IPR058581">
    <property type="entry name" value="TM_HPP"/>
</dbReference>
<feature type="transmembrane region" description="Helical" evidence="1">
    <location>
        <begin position="94"/>
        <end position="114"/>
    </location>
</feature>
<dbReference type="Proteomes" id="UP000078356">
    <property type="component" value="Unassembled WGS sequence"/>
</dbReference>
<feature type="transmembrane region" description="Helical" evidence="1">
    <location>
        <begin position="68"/>
        <end position="88"/>
    </location>
</feature>
<dbReference type="Gene3D" id="3.10.580.10">
    <property type="entry name" value="CBS-domain"/>
    <property type="match status" value="1"/>
</dbReference>
<keyword evidence="1" id="KW-0472">Membrane</keyword>
<dbReference type="EMBL" id="LWCR01000025">
    <property type="protein sequence ID" value="OAN28044.1"/>
    <property type="molecule type" value="Genomic_DNA"/>
</dbReference>
<dbReference type="PANTHER" id="PTHR33741:SF5">
    <property type="entry name" value="TRANSMEMBRANE PROTEIN DDB_G0269096-RELATED"/>
    <property type="match status" value="1"/>
</dbReference>
<proteinExistence type="predicted"/>
<feature type="transmembrane region" description="Helical" evidence="1">
    <location>
        <begin position="162"/>
        <end position="181"/>
    </location>
</feature>